<comment type="caution">
    <text evidence="1">The sequence shown here is derived from an EMBL/GenBank/DDBJ whole genome shotgun (WGS) entry which is preliminary data.</text>
</comment>
<accession>A0A0P6Z4M1</accession>
<dbReference type="Proteomes" id="UP000235405">
    <property type="component" value="Unassembled WGS sequence"/>
</dbReference>
<dbReference type="RefSeq" id="WP_017082208.1">
    <property type="nucleotide sequence ID" value="NZ_AP025508.1"/>
</dbReference>
<accession>A0A1C3IZW1</accession>
<dbReference type="Proteomes" id="UP001159663">
    <property type="component" value="Unassembled WGS sequence"/>
</dbReference>
<dbReference type="EMBL" id="MCSW01000229">
    <property type="protein sequence ID" value="PMF17015.1"/>
    <property type="molecule type" value="Genomic_DNA"/>
</dbReference>
<dbReference type="InterPro" id="IPR022090">
    <property type="entry name" value="DUF3634"/>
</dbReference>
<reference evidence="2" key="6">
    <citation type="submission" date="2022-01" db="EMBL/GenBank/DDBJ databases">
        <title>Vibrio aestuarianus Clade A and Clade B isolates are associated with Pacific oyster (Crassostrea gigas) disease outbreaks across Ireland.</title>
        <authorList>
            <person name="Coyle N."/>
            <person name="O'Toole C."/>
            <person name="Thomas J.C.L."/>
            <person name="Ryder D."/>
            <person name="Cheslett D."/>
            <person name="Feist S."/>
            <person name="Bean T."/>
            <person name="Joseph A."/>
            <person name="Waina A."/>
            <person name="Feil E."/>
            <person name="Verner-Jeffreys D.W."/>
        </authorList>
    </citation>
    <scope>NUCLEOTIDE SEQUENCE</scope>
    <source>
        <strain evidence="2">S/17/14 A</strain>
    </source>
</reference>
<reference evidence="5 8" key="4">
    <citation type="submission" date="2017-11" db="EMBL/GenBank/DDBJ databases">
        <title>Population delineation of vibrios coincides with oyster pathogenicity.</title>
        <authorList>
            <person name="Bruto M."/>
            <person name="Labreuche Y."/>
            <person name="James A."/>
            <person name="Piel D."/>
            <person name="Chenivesse S."/>
            <person name="Petton B."/>
            <person name="Polz M.F."/>
            <person name="Le Roux F."/>
        </authorList>
    </citation>
    <scope>NUCLEOTIDE SEQUENCE [LARGE SCALE GENOMIC DNA]</scope>
    <source>
        <strain evidence="5 8">1F_55</strain>
    </source>
</reference>
<reference evidence="1 6" key="1">
    <citation type="submission" date="2015-08" db="EMBL/GenBank/DDBJ databases">
        <title>Draft Genome Sequence of Vibrio splendidus UCD-SED7.</title>
        <authorList>
            <person name="Lee R.D."/>
            <person name="Lang J.M."/>
            <person name="Coil D.A."/>
            <person name="Jospin G."/>
            <person name="Eisen J.A."/>
        </authorList>
    </citation>
    <scope>NUCLEOTIDE SEQUENCE [LARGE SCALE GENOMIC DNA]</scope>
    <source>
        <strain evidence="1 6">UCD-SED7</strain>
    </source>
</reference>
<reference evidence="7" key="2">
    <citation type="submission" date="2016-07" db="EMBL/GenBank/DDBJ databases">
        <title>Nontailed viruses are major unrecognized killers of bacteria in the ocean.</title>
        <authorList>
            <person name="Kauffman K."/>
            <person name="Hussain F."/>
            <person name="Yang J."/>
            <person name="Arevalo P."/>
            <person name="Brown J."/>
            <person name="Cutler M."/>
            <person name="Kelly L."/>
            <person name="Polz M.F."/>
        </authorList>
    </citation>
    <scope>NUCLEOTIDE SEQUENCE [LARGE SCALE GENOMIC DNA]</scope>
    <source>
        <strain evidence="7">10N.286.54.F3</strain>
    </source>
</reference>
<dbReference type="EMBL" id="JAKMYX010000079">
    <property type="protein sequence ID" value="MDH5922919.1"/>
    <property type="molecule type" value="Genomic_DNA"/>
</dbReference>
<dbReference type="EMBL" id="PIGA01000036">
    <property type="protein sequence ID" value="PTP16399.1"/>
    <property type="molecule type" value="Genomic_DNA"/>
</dbReference>
<reference evidence="3" key="7">
    <citation type="submission" date="2023-07" db="EMBL/GenBank/DDBJ databases">
        <title>Genome content predicts the carbon catabolic preferences of heterotrophic bacteria.</title>
        <authorList>
            <person name="Gralka M."/>
        </authorList>
    </citation>
    <scope>NUCLEOTIDE SEQUENCE</scope>
    <source>
        <strain evidence="3">6E02</strain>
    </source>
</reference>
<name>A0A0P6Z4M1_VIBSP</name>
<reference evidence="4" key="3">
    <citation type="submission" date="2016-07" db="EMBL/GenBank/DDBJ databases">
        <authorList>
            <person name="Wan K."/>
            <person name="Booth B."/>
            <person name="Spirohn K."/>
            <person name="Hao T."/>
            <person name="Hu Y."/>
            <person name="Calderwood M."/>
            <person name="Hill D."/>
            <person name="Mohr S."/>
            <person name="Vidal M."/>
            <person name="Celniker S."/>
            <person name="Perrimon N."/>
        </authorList>
    </citation>
    <scope>NUCLEOTIDE SEQUENCE</scope>
    <source>
        <strain evidence="4">10N.286.54.F3</strain>
    </source>
</reference>
<dbReference type="GeneID" id="72395984"/>
<dbReference type="Pfam" id="PF12321">
    <property type="entry name" value="DUF3634"/>
    <property type="match status" value="1"/>
</dbReference>
<proteinExistence type="predicted"/>
<gene>
    <name evidence="1" type="ORF">AN168_15985</name>
    <name evidence="4" type="ORF">BCV19_19590</name>
    <name evidence="5" type="ORF">CWO36_19165</name>
    <name evidence="2" type="ORF">L8R85_17990</name>
    <name evidence="3" type="ORF">Q8W42_17835</name>
</gene>
<sequence>MMYVILIGAALVFWLVAVDRPVLKIKFSDGAIEQVKGHLPPSFKHNLQEIGHNNSFKGELKVYAKRSGYNLKFTKDVPKSVQQRIRNVFPHNGFKSKGSKKA</sequence>
<dbReference type="Proteomes" id="UP000050463">
    <property type="component" value="Unassembled WGS sequence"/>
</dbReference>
<evidence type="ECO:0000313" key="4">
    <source>
        <dbReference type="EMBL" id="PMF17015.1"/>
    </source>
</evidence>
<evidence type="ECO:0000313" key="7">
    <source>
        <dbReference type="Proteomes" id="UP000235405"/>
    </source>
</evidence>
<evidence type="ECO:0000313" key="8">
    <source>
        <dbReference type="Proteomes" id="UP000244080"/>
    </source>
</evidence>
<protein>
    <submittedName>
        <fullName evidence="5">DUF3634 domain-containing protein</fullName>
    </submittedName>
    <submittedName>
        <fullName evidence="2">DUF3634 family protein</fullName>
    </submittedName>
</protein>
<dbReference type="AlphaFoldDB" id="A0A0P6Z4M1"/>
<dbReference type="Proteomes" id="UP000244080">
    <property type="component" value="Unassembled WGS sequence"/>
</dbReference>
<evidence type="ECO:0000313" key="5">
    <source>
        <dbReference type="EMBL" id="PTP16399.1"/>
    </source>
</evidence>
<reference evidence="4" key="5">
    <citation type="journal article" date="2018" name="Nature">
        <title>A major lineage of non-tailed dsDNA viruses as unrecognized killers of marine bacteria.</title>
        <authorList>
            <person name="Kauffman K.M."/>
            <person name="Hussain F.A."/>
            <person name="Yang J."/>
            <person name="Arevalo P."/>
            <person name="Brown J.M."/>
            <person name="Chang W.K."/>
            <person name="VanInsberghe D."/>
            <person name="Elsherbini J."/>
            <person name="Sharma R.S."/>
            <person name="Cutler M.B."/>
            <person name="Kelly L."/>
            <person name="Polz M.F."/>
        </authorList>
    </citation>
    <scope>NUCLEOTIDE SEQUENCE</scope>
    <source>
        <strain evidence="4">10N.286.54.F3</strain>
    </source>
</reference>
<dbReference type="EMBL" id="LIZK01000006">
    <property type="protein sequence ID" value="KPL93462.1"/>
    <property type="molecule type" value="Genomic_DNA"/>
</dbReference>
<evidence type="ECO:0000313" key="6">
    <source>
        <dbReference type="Proteomes" id="UP000050463"/>
    </source>
</evidence>
<evidence type="ECO:0000313" key="3">
    <source>
        <dbReference type="EMBL" id="MDP2502579.1"/>
    </source>
</evidence>
<dbReference type="Proteomes" id="UP001177935">
    <property type="component" value="Unassembled WGS sequence"/>
</dbReference>
<organism evidence="1 6">
    <name type="scientific">Vibrio splendidus</name>
    <dbReference type="NCBI Taxonomy" id="29497"/>
    <lineage>
        <taxon>Bacteria</taxon>
        <taxon>Pseudomonadati</taxon>
        <taxon>Pseudomonadota</taxon>
        <taxon>Gammaproteobacteria</taxon>
        <taxon>Vibrionales</taxon>
        <taxon>Vibrionaceae</taxon>
        <taxon>Vibrio</taxon>
    </lineage>
</organism>
<dbReference type="EMBL" id="JAUYVL010000012">
    <property type="protein sequence ID" value="MDP2502579.1"/>
    <property type="molecule type" value="Genomic_DNA"/>
</dbReference>
<evidence type="ECO:0000313" key="1">
    <source>
        <dbReference type="EMBL" id="KPL93462.1"/>
    </source>
</evidence>
<evidence type="ECO:0000313" key="2">
    <source>
        <dbReference type="EMBL" id="MDH5922919.1"/>
    </source>
</evidence>